<accession>A0ABY2H9L1</accession>
<protein>
    <recommendedName>
        <fullName evidence="4">HNH nuclease domain-containing protein</fullName>
    </recommendedName>
</protein>
<feature type="region of interest" description="Disordered" evidence="1">
    <location>
        <begin position="25"/>
        <end position="49"/>
    </location>
</feature>
<dbReference type="GeneID" id="300575916"/>
<comment type="caution">
    <text evidence="2">The sequence shown here is derived from an EMBL/GenBank/DDBJ whole genome shotgun (WGS) entry which is preliminary data.</text>
</comment>
<evidence type="ECO:0000313" key="3">
    <source>
        <dbReference type="Proteomes" id="UP001642720"/>
    </source>
</evidence>
<dbReference type="RefSeq" id="XP_073560550.1">
    <property type="nucleotide sequence ID" value="XM_073701466.1"/>
</dbReference>
<reference evidence="2 3" key="1">
    <citation type="submission" date="2018-01" db="EMBL/GenBank/DDBJ databases">
        <title>Genome characterization of the sugarcane-associated fungus Trichoderma ghanense CCMA-1212 and their application in lignocelulose bioconversion.</title>
        <authorList>
            <person name="Steindorff A.S."/>
            <person name="Mendes T.D."/>
            <person name="Vilela E.S.D."/>
            <person name="Rodrigues D.S."/>
            <person name="Formighieri E.F."/>
            <person name="Melo I.S."/>
            <person name="Favaro L.C.L."/>
        </authorList>
    </citation>
    <scope>NUCLEOTIDE SEQUENCE [LARGE SCALE GENOMIC DNA]</scope>
    <source>
        <strain evidence="2 3">CCMA-1212</strain>
    </source>
</reference>
<evidence type="ECO:0000313" key="2">
    <source>
        <dbReference type="EMBL" id="TFB04349.1"/>
    </source>
</evidence>
<name>A0ABY2H9L1_9HYPO</name>
<evidence type="ECO:0008006" key="4">
    <source>
        <dbReference type="Google" id="ProtNLM"/>
    </source>
</evidence>
<dbReference type="EMBL" id="PPTA01000004">
    <property type="protein sequence ID" value="TFB04349.1"/>
    <property type="molecule type" value="Genomic_DNA"/>
</dbReference>
<dbReference type="Proteomes" id="UP001642720">
    <property type="component" value="Unassembled WGS sequence"/>
</dbReference>
<gene>
    <name evidence="2" type="ORF">CCMA1212_004150</name>
</gene>
<organism evidence="2 3">
    <name type="scientific">Trichoderma ghanense</name>
    <dbReference type="NCBI Taxonomy" id="65468"/>
    <lineage>
        <taxon>Eukaryota</taxon>
        <taxon>Fungi</taxon>
        <taxon>Dikarya</taxon>
        <taxon>Ascomycota</taxon>
        <taxon>Pezizomycotina</taxon>
        <taxon>Sordariomycetes</taxon>
        <taxon>Hypocreomycetidae</taxon>
        <taxon>Hypocreales</taxon>
        <taxon>Hypocreaceae</taxon>
        <taxon>Trichoderma</taxon>
    </lineage>
</organism>
<evidence type="ECO:0000256" key="1">
    <source>
        <dbReference type="SAM" id="MobiDB-lite"/>
    </source>
</evidence>
<keyword evidence="3" id="KW-1185">Reference proteome</keyword>
<proteinExistence type="predicted"/>
<sequence>MAHTEQGQAGPPPAGTFSVHVERVTATEDTDERNTPVIRRGTYPPTVPQDGLVERINRVRTIMSGLEYHMEELSYAEAASGDDGEGECEDVCDGHETSNQQLSYLQKTLSMELAKMRQEEILLERQLLLRERAAGLTPQGKMEATLSSQIWRFTLAGGDFWRNLKERMQLEDPSAVRLRHSGEPVGIRQKLAALYKDDDGLENRKRPMYFKRDALEFYSAIPERHGRSKDEGWCHITGTWYPNPLEPANIVPFHMEANKLAELVFGAVTVSVRSSANALLLRPGFHCWLKEYKFVIVPFDRSEGAVTRWKVEVICPDKNNPRSLTDEVRGWKYGENIDGKELSFLGKNRPATKFLWFHFLMAMVRIKDLERENWREVWQRYYREEPFPAPSSYMRKAVIRALATYFSVGDMNVVESWVYRQGFENYHIQDELVKKEIARRVHLLVLEDRGNPDYKSDYSDVVWEGGYDFYD</sequence>